<evidence type="ECO:0000259" key="1">
    <source>
        <dbReference type="Pfam" id="PF07179"/>
    </source>
</evidence>
<sequence>MAGVTVTPGGGPPSEPLLTDALLAQARRAPGTWLYSIDPAYDPAGQVPPYAILGAWPVDADGRPGPFQHNPNYRPSPASLGLPVPTDAVEAAMQLAATGHGSDGDVVRLLAGATVYLMSDGPGAEPGITLYADDEGRFVPVLTDARHAPATAPGLRAVPCRALLDALPADVALKLNPGSRVSVRIPSEDVRAAAG</sequence>
<reference evidence="2" key="1">
    <citation type="submission" date="2022-10" db="EMBL/GenBank/DDBJ databases">
        <title>The complete genomes of actinobacterial strains from the NBC collection.</title>
        <authorList>
            <person name="Joergensen T.S."/>
            <person name="Alvarez Arevalo M."/>
            <person name="Sterndorff E.B."/>
            <person name="Faurdal D."/>
            <person name="Vuksanovic O."/>
            <person name="Mourched A.-S."/>
            <person name="Charusanti P."/>
            <person name="Shaw S."/>
            <person name="Blin K."/>
            <person name="Weber T."/>
        </authorList>
    </citation>
    <scope>NUCLEOTIDE SEQUENCE</scope>
    <source>
        <strain evidence="2">NBC_00060</strain>
    </source>
</reference>
<evidence type="ECO:0000313" key="2">
    <source>
        <dbReference type="EMBL" id="WTU40904.1"/>
    </source>
</evidence>
<gene>
    <name evidence="2" type="ORF">OHV25_15520</name>
</gene>
<dbReference type="InterPro" id="IPR047659">
    <property type="entry name" value="T7SS_assoc"/>
</dbReference>
<organism evidence="2">
    <name type="scientific">Streptomyces sp. NBC_00060</name>
    <dbReference type="NCBI Taxonomy" id="2975636"/>
    <lineage>
        <taxon>Bacteria</taxon>
        <taxon>Bacillati</taxon>
        <taxon>Actinomycetota</taxon>
        <taxon>Actinomycetes</taxon>
        <taxon>Kitasatosporales</taxon>
        <taxon>Streptomycetaceae</taxon>
        <taxon>Streptomyces</taxon>
    </lineage>
</organism>
<proteinExistence type="predicted"/>
<dbReference type="AlphaFoldDB" id="A0AAU2H0H7"/>
<dbReference type="Pfam" id="PF07179">
    <property type="entry name" value="SseB"/>
    <property type="match status" value="1"/>
</dbReference>
<protein>
    <submittedName>
        <fullName evidence="2">Type VII secretion system-associated protein</fullName>
    </submittedName>
</protein>
<dbReference type="NCBIfam" id="NF033532">
    <property type="entry name" value="lone7para_assoc"/>
    <property type="match status" value="1"/>
</dbReference>
<dbReference type="InterPro" id="IPR009839">
    <property type="entry name" value="SseB_N"/>
</dbReference>
<feature type="domain" description="SseB protein N-terminal" evidence="1">
    <location>
        <begin position="90"/>
        <end position="192"/>
    </location>
</feature>
<name>A0AAU2H0H7_9ACTN</name>
<dbReference type="EMBL" id="CP108253">
    <property type="protein sequence ID" value="WTU40904.1"/>
    <property type="molecule type" value="Genomic_DNA"/>
</dbReference>
<accession>A0AAU2H0H7</accession>